<feature type="region of interest" description="Disordered" evidence="4">
    <location>
        <begin position="315"/>
        <end position="360"/>
    </location>
</feature>
<evidence type="ECO:0000313" key="7">
    <source>
        <dbReference type="Proteomes" id="UP000887577"/>
    </source>
</evidence>
<dbReference type="InterPro" id="IPR013762">
    <property type="entry name" value="Integrase-like_cat_sf"/>
</dbReference>
<dbReference type="PANTHER" id="PTHR35617">
    <property type="entry name" value="PHAGE_INTEGRASE DOMAIN-CONTAINING PROTEIN"/>
    <property type="match status" value="1"/>
</dbReference>
<reference evidence="8" key="1">
    <citation type="submission" date="2022-11" db="UniProtKB">
        <authorList>
            <consortium name="WormBaseParasite"/>
        </authorList>
    </citation>
    <scope>IDENTIFICATION</scope>
</reference>
<dbReference type="Pfam" id="PF02899">
    <property type="entry name" value="Phage_int_SAM_1"/>
    <property type="match status" value="1"/>
</dbReference>
<evidence type="ECO:0000259" key="5">
    <source>
        <dbReference type="PROSITE" id="PS51898"/>
    </source>
</evidence>
<dbReference type="PROSITE" id="PS51898">
    <property type="entry name" value="TYR_RECOMBINASE"/>
    <property type="match status" value="1"/>
</dbReference>
<evidence type="ECO:0000256" key="4">
    <source>
        <dbReference type="SAM" id="MobiDB-lite"/>
    </source>
</evidence>
<dbReference type="Pfam" id="PF00589">
    <property type="entry name" value="Phage_integrase"/>
    <property type="match status" value="1"/>
</dbReference>
<feature type="domain" description="Tyr recombinase" evidence="5">
    <location>
        <begin position="116"/>
        <end position="318"/>
    </location>
</feature>
<dbReference type="Gene3D" id="1.10.150.130">
    <property type="match status" value="1"/>
</dbReference>
<dbReference type="InterPro" id="IPR004107">
    <property type="entry name" value="Integrase_SAM-like_N"/>
</dbReference>
<dbReference type="GO" id="GO:0015074">
    <property type="term" value="P:DNA integration"/>
    <property type="evidence" value="ECO:0007669"/>
    <property type="project" value="UniProtKB-KW"/>
</dbReference>
<organism evidence="7 8">
    <name type="scientific">Panagrolaimus superbus</name>
    <dbReference type="NCBI Taxonomy" id="310955"/>
    <lineage>
        <taxon>Eukaryota</taxon>
        <taxon>Metazoa</taxon>
        <taxon>Ecdysozoa</taxon>
        <taxon>Nematoda</taxon>
        <taxon>Chromadorea</taxon>
        <taxon>Rhabditida</taxon>
        <taxon>Tylenchina</taxon>
        <taxon>Panagrolaimomorpha</taxon>
        <taxon>Panagrolaimoidea</taxon>
        <taxon>Panagrolaimidae</taxon>
        <taxon>Panagrolaimus</taxon>
    </lineage>
</organism>
<evidence type="ECO:0000256" key="2">
    <source>
        <dbReference type="ARBA" id="ARBA00023125"/>
    </source>
</evidence>
<proteinExistence type="predicted"/>
<dbReference type="InterPro" id="IPR002104">
    <property type="entry name" value="Integrase_catalytic"/>
</dbReference>
<feature type="compositionally biased region" description="Basic and acidic residues" evidence="4">
    <location>
        <begin position="347"/>
        <end position="360"/>
    </location>
</feature>
<keyword evidence="1" id="KW-0229">DNA integration</keyword>
<evidence type="ECO:0000256" key="1">
    <source>
        <dbReference type="ARBA" id="ARBA00022908"/>
    </source>
</evidence>
<dbReference type="InterPro" id="IPR010998">
    <property type="entry name" value="Integrase_recombinase_N"/>
</dbReference>
<dbReference type="SUPFAM" id="SSF56349">
    <property type="entry name" value="DNA breaking-rejoining enzymes"/>
    <property type="match status" value="1"/>
</dbReference>
<dbReference type="PANTHER" id="PTHR35617:SF3">
    <property type="entry name" value="CORE-BINDING (CB) DOMAIN-CONTAINING PROTEIN"/>
    <property type="match status" value="1"/>
</dbReference>
<evidence type="ECO:0000313" key="8">
    <source>
        <dbReference type="WBParaSite" id="PSU_v2.g12830.t1"/>
    </source>
</evidence>
<dbReference type="Gene3D" id="1.10.443.10">
    <property type="entry name" value="Intergrase catalytic core"/>
    <property type="match status" value="1"/>
</dbReference>
<protein>
    <submittedName>
        <fullName evidence="8">Tyr recombinase domain-containing protein</fullName>
    </submittedName>
</protein>
<dbReference type="WBParaSite" id="PSU_v2.g12830.t1">
    <property type="protein sequence ID" value="PSU_v2.g12830.t1"/>
    <property type="gene ID" value="PSU_v2.g12830"/>
</dbReference>
<dbReference type="PROSITE" id="PS51900">
    <property type="entry name" value="CB"/>
    <property type="match status" value="1"/>
</dbReference>
<evidence type="ECO:0000256" key="3">
    <source>
        <dbReference type="ARBA" id="ARBA00023172"/>
    </source>
</evidence>
<feature type="compositionally biased region" description="Polar residues" evidence="4">
    <location>
        <begin position="315"/>
        <end position="331"/>
    </location>
</feature>
<dbReference type="GO" id="GO:0003677">
    <property type="term" value="F:DNA binding"/>
    <property type="evidence" value="ECO:0007669"/>
    <property type="project" value="UniProtKB-KW"/>
</dbReference>
<dbReference type="AlphaFoldDB" id="A0A914Y0T6"/>
<dbReference type="InterPro" id="IPR011010">
    <property type="entry name" value="DNA_brk_join_enz"/>
</dbReference>
<feature type="domain" description="Core-binding (CB)" evidence="6">
    <location>
        <begin position="16"/>
        <end position="91"/>
    </location>
</feature>
<keyword evidence="3" id="KW-0233">DNA recombination</keyword>
<dbReference type="GO" id="GO:0006310">
    <property type="term" value="P:DNA recombination"/>
    <property type="evidence" value="ECO:0007669"/>
    <property type="project" value="UniProtKB-KW"/>
</dbReference>
<dbReference type="InterPro" id="IPR044068">
    <property type="entry name" value="CB"/>
</dbReference>
<evidence type="ECO:0000259" key="6">
    <source>
        <dbReference type="PROSITE" id="PS51900"/>
    </source>
</evidence>
<sequence length="360" mass="39970">MVHLLEVWKDMGCSEDTAKTMFLAWAPSTVKMYESALRKWSIFCAEEGIDHSDPQPAQIANFLQNLLRSGLGQNAIGTHRSALSTFFAAAGKSNITKAAEELLARFSKGLLRAKPSDPKRAEIWDVDQALEWIQNLWPLASLDAKTLSYRTVLLLALCSPKRANELAALSLDTVRRSVGFWEFRLLITKNRKFGVPHVARYEKFSDPKLCPLANIEFYLKFTEDFRDNAATLLLSYQKPHRPVTSSTVSRWLKLALAEAGIEGFTGHSTRSAATSKAAVSGLSAAQVIEAANWSKRGSTFQNFYQKNIDSSFQDSVLSKNSGGNTNKSRGSGKQYGSGGKRSYPSRGSDKFADKNKRTRR</sequence>
<name>A0A914Y0T6_9BILA</name>
<keyword evidence="2" id="KW-0238">DNA-binding</keyword>
<dbReference type="Proteomes" id="UP000887577">
    <property type="component" value="Unplaced"/>
</dbReference>
<accession>A0A914Y0T6</accession>
<keyword evidence="7" id="KW-1185">Reference proteome</keyword>